<feature type="region of interest" description="Disordered" evidence="1">
    <location>
        <begin position="288"/>
        <end position="319"/>
    </location>
</feature>
<evidence type="ECO:0000313" key="4">
    <source>
        <dbReference type="Proteomes" id="UP000076532"/>
    </source>
</evidence>
<feature type="transmembrane region" description="Helical" evidence="2">
    <location>
        <begin position="252"/>
        <end position="270"/>
    </location>
</feature>
<keyword evidence="2" id="KW-0812">Transmembrane</keyword>
<evidence type="ECO:0000256" key="2">
    <source>
        <dbReference type="SAM" id="Phobius"/>
    </source>
</evidence>
<sequence length="319" mass="34983">MPSLLRLLRVVAWAFVGVVALIAVFVILPSPAVLESTLENNIRDGLPVMRAYKVEQFMPHSIFTSDARRPLKDAFAIKWTYDENNNTLLVNDIPHFRLHPEYNNSHMQDEPVMGQPTTVPVFVGNLDGINLPWLNLADATLMLRDIMPIHGPEYATFKLRVAGAMRHRKDGALIYEMFVAPPPAASAHHLPALLTLTYEPGILGPTFQFPQTPFSASPSITFPIRRAIVYILAPVVFTVIPALMIAGYAVRIAFWVTVGWLLWAIAFGSLKNQRRQLMGGAPSAVPAVASDAQAEGKADREQPEPGKTSGVAGAADNMV</sequence>
<feature type="compositionally biased region" description="Basic and acidic residues" evidence="1">
    <location>
        <begin position="294"/>
        <end position="304"/>
    </location>
</feature>
<keyword evidence="2" id="KW-1133">Transmembrane helix</keyword>
<reference evidence="3 4" key="1">
    <citation type="journal article" date="2016" name="Mol. Biol. Evol.">
        <title>Comparative Genomics of Early-Diverging Mushroom-Forming Fungi Provides Insights into the Origins of Lignocellulose Decay Capabilities.</title>
        <authorList>
            <person name="Nagy L.G."/>
            <person name="Riley R."/>
            <person name="Tritt A."/>
            <person name="Adam C."/>
            <person name="Daum C."/>
            <person name="Floudas D."/>
            <person name="Sun H."/>
            <person name="Yadav J.S."/>
            <person name="Pangilinan J."/>
            <person name="Larsson K.H."/>
            <person name="Matsuura K."/>
            <person name="Barry K."/>
            <person name="Labutti K."/>
            <person name="Kuo R."/>
            <person name="Ohm R.A."/>
            <person name="Bhattacharya S.S."/>
            <person name="Shirouzu T."/>
            <person name="Yoshinaga Y."/>
            <person name="Martin F.M."/>
            <person name="Grigoriev I.V."/>
            <person name="Hibbett D.S."/>
        </authorList>
    </citation>
    <scope>NUCLEOTIDE SEQUENCE [LARGE SCALE GENOMIC DNA]</scope>
    <source>
        <strain evidence="3 4">CBS 109695</strain>
    </source>
</reference>
<accession>A0A166T336</accession>
<feature type="transmembrane region" description="Helical" evidence="2">
    <location>
        <begin position="227"/>
        <end position="246"/>
    </location>
</feature>
<dbReference type="EMBL" id="KV417495">
    <property type="protein sequence ID" value="KZP30134.1"/>
    <property type="molecule type" value="Genomic_DNA"/>
</dbReference>
<dbReference type="Proteomes" id="UP000076532">
    <property type="component" value="Unassembled WGS sequence"/>
</dbReference>
<feature type="transmembrane region" description="Helical" evidence="2">
    <location>
        <begin position="12"/>
        <end position="34"/>
    </location>
</feature>
<keyword evidence="4" id="KW-1185">Reference proteome</keyword>
<organism evidence="3 4">
    <name type="scientific">Athelia psychrophila</name>
    <dbReference type="NCBI Taxonomy" id="1759441"/>
    <lineage>
        <taxon>Eukaryota</taxon>
        <taxon>Fungi</taxon>
        <taxon>Dikarya</taxon>
        <taxon>Basidiomycota</taxon>
        <taxon>Agaricomycotina</taxon>
        <taxon>Agaricomycetes</taxon>
        <taxon>Agaricomycetidae</taxon>
        <taxon>Atheliales</taxon>
        <taxon>Atheliaceae</taxon>
        <taxon>Athelia</taxon>
    </lineage>
</organism>
<keyword evidence="2" id="KW-0472">Membrane</keyword>
<dbReference type="AlphaFoldDB" id="A0A166T336"/>
<name>A0A166T336_9AGAM</name>
<dbReference type="OrthoDB" id="4892437at2759"/>
<evidence type="ECO:0000313" key="3">
    <source>
        <dbReference type="EMBL" id="KZP30134.1"/>
    </source>
</evidence>
<evidence type="ECO:0000256" key="1">
    <source>
        <dbReference type="SAM" id="MobiDB-lite"/>
    </source>
</evidence>
<proteinExistence type="predicted"/>
<gene>
    <name evidence="3" type="ORF">FIBSPDRAFT_850850</name>
</gene>
<protein>
    <submittedName>
        <fullName evidence="3">Uncharacterized protein</fullName>
    </submittedName>
</protein>